<dbReference type="InterPro" id="IPR021998">
    <property type="entry name" value="Alfin_N"/>
</dbReference>
<dbReference type="Gramene" id="TVU19082">
    <property type="protein sequence ID" value="TVU19082"/>
    <property type="gene ID" value="EJB05_35214"/>
</dbReference>
<dbReference type="OrthoDB" id="669953at2759"/>
<dbReference type="EMBL" id="RWGY01000029">
    <property type="protein sequence ID" value="TVU19082.1"/>
    <property type="molecule type" value="Genomic_DNA"/>
</dbReference>
<dbReference type="PANTHER" id="PTHR12321:SF154">
    <property type="entry name" value="PHD FINGER PROTEIN ALFIN-LIKE"/>
    <property type="match status" value="1"/>
</dbReference>
<accession>A0A5J9U5T1</accession>
<organism evidence="4 5">
    <name type="scientific">Eragrostis curvula</name>
    <name type="common">weeping love grass</name>
    <dbReference type="NCBI Taxonomy" id="38414"/>
    <lineage>
        <taxon>Eukaryota</taxon>
        <taxon>Viridiplantae</taxon>
        <taxon>Streptophyta</taxon>
        <taxon>Embryophyta</taxon>
        <taxon>Tracheophyta</taxon>
        <taxon>Spermatophyta</taxon>
        <taxon>Magnoliopsida</taxon>
        <taxon>Liliopsida</taxon>
        <taxon>Poales</taxon>
        <taxon>Poaceae</taxon>
        <taxon>PACMAD clade</taxon>
        <taxon>Chloridoideae</taxon>
        <taxon>Eragrostideae</taxon>
        <taxon>Eragrostidinae</taxon>
        <taxon>Eragrostis</taxon>
    </lineage>
</organism>
<dbReference type="AlphaFoldDB" id="A0A5J9U5T1"/>
<evidence type="ECO:0000259" key="3">
    <source>
        <dbReference type="Pfam" id="PF12165"/>
    </source>
</evidence>
<dbReference type="Proteomes" id="UP000324897">
    <property type="component" value="Chromosome 7"/>
</dbReference>
<dbReference type="GO" id="GO:0003712">
    <property type="term" value="F:transcription coregulator activity"/>
    <property type="evidence" value="ECO:0007669"/>
    <property type="project" value="TreeGrafter"/>
</dbReference>
<comment type="subcellular location">
    <subcellularLocation>
        <location evidence="1">Nucleus</location>
    </subcellularLocation>
</comment>
<evidence type="ECO:0000313" key="4">
    <source>
        <dbReference type="EMBL" id="TVU19082.1"/>
    </source>
</evidence>
<comment type="subunit">
    <text evidence="1">Interacts with H3K4me3 and to a lesser extent with H3K4me2.</text>
</comment>
<keyword evidence="1" id="KW-0805">Transcription regulation</keyword>
<dbReference type="GO" id="GO:0000976">
    <property type="term" value="F:transcription cis-regulatory region binding"/>
    <property type="evidence" value="ECO:0007669"/>
    <property type="project" value="TreeGrafter"/>
</dbReference>
<evidence type="ECO:0000256" key="2">
    <source>
        <dbReference type="SAM" id="MobiDB-lite"/>
    </source>
</evidence>
<dbReference type="GO" id="GO:0008270">
    <property type="term" value="F:zinc ion binding"/>
    <property type="evidence" value="ECO:0007669"/>
    <property type="project" value="UniProtKB-KW"/>
</dbReference>
<keyword evidence="1" id="KW-0156">Chromatin regulator</keyword>
<evidence type="ECO:0000313" key="5">
    <source>
        <dbReference type="Proteomes" id="UP000324897"/>
    </source>
</evidence>
<reference evidence="4 5" key="1">
    <citation type="journal article" date="2019" name="Sci. Rep.">
        <title>A high-quality genome of Eragrostis curvula grass provides insights into Poaceae evolution and supports new strategies to enhance forage quality.</title>
        <authorList>
            <person name="Carballo J."/>
            <person name="Santos B.A.C.M."/>
            <person name="Zappacosta D."/>
            <person name="Garbus I."/>
            <person name="Selva J.P."/>
            <person name="Gallo C.A."/>
            <person name="Diaz A."/>
            <person name="Albertini E."/>
            <person name="Caccamo M."/>
            <person name="Echenique V."/>
        </authorList>
    </citation>
    <scope>NUCLEOTIDE SEQUENCE [LARGE SCALE GENOMIC DNA]</scope>
    <source>
        <strain evidence="5">cv. Victoria</strain>
        <tissue evidence="4">Leaf</tissue>
    </source>
</reference>
<keyword evidence="1" id="KW-0863">Zinc-finger</keyword>
<dbReference type="PANTHER" id="PTHR12321">
    <property type="entry name" value="CPG BINDING PROTEIN"/>
    <property type="match status" value="1"/>
</dbReference>
<feature type="compositionally biased region" description="Polar residues" evidence="2">
    <location>
        <begin position="13"/>
        <end position="24"/>
    </location>
</feature>
<comment type="similarity">
    <text evidence="1">Belongs to the Alfin family.</text>
</comment>
<dbReference type="Pfam" id="PF12165">
    <property type="entry name" value="Alfin"/>
    <property type="match status" value="1"/>
</dbReference>
<keyword evidence="1" id="KW-0479">Metal-binding</keyword>
<gene>
    <name evidence="4" type="ORF">EJB05_35214</name>
</gene>
<feature type="region of interest" description="Disordered" evidence="2">
    <location>
        <begin position="1"/>
        <end position="32"/>
    </location>
</feature>
<comment type="domain">
    <text evidence="1">The PHD-type zinc finger mediates the binding to H3K4me3.</text>
</comment>
<dbReference type="InterPro" id="IPR045104">
    <property type="entry name" value="Alfin"/>
</dbReference>
<dbReference type="GO" id="GO:0006355">
    <property type="term" value="P:regulation of DNA-templated transcription"/>
    <property type="evidence" value="ECO:0007669"/>
    <property type="project" value="UniProtKB-UniRule"/>
</dbReference>
<keyword evidence="1" id="KW-0862">Zinc</keyword>
<keyword evidence="1" id="KW-0804">Transcription</keyword>
<comment type="function">
    <text evidence="1">Histone-binding component that specifically recognizes H3 tails trimethylated on 'Lys-4' (H3K4me3), which mark transcription start sites of virtually all active genes.</text>
</comment>
<feature type="non-terminal residue" evidence="4">
    <location>
        <position position="1"/>
    </location>
</feature>
<comment type="caution">
    <text evidence="4">The sequence shown here is derived from an EMBL/GenBank/DDBJ whole genome shotgun (WGS) entry which is preliminary data.</text>
</comment>
<keyword evidence="1" id="KW-0539">Nucleus</keyword>
<protein>
    <recommendedName>
        <fullName evidence="1">PHD finger protein ALFIN-LIKE</fullName>
    </recommendedName>
</protein>
<evidence type="ECO:0000256" key="1">
    <source>
        <dbReference type="RuleBase" id="RU369089"/>
    </source>
</evidence>
<sequence length="214" mass="24391">MKRCAPHLASRCRPNQNAQRTGQAPGSVPPKPTRPVFLGAACTVFGIFKEYTARREAFLRAITTDEEELFCKFNPSLDNVCLYGHNNGRWEVTTYESEREDPSRLPAGPAVGLNLVRDNLGRLLWLREIAIQCDAWLMRMSFLISAHLMNANARRRLFNHISSLKTVHEAFLDSDTYQRLSREAEEKERSGVAAAVDQEEEIDFHLRTLLDGMR</sequence>
<dbReference type="GO" id="GO:0042393">
    <property type="term" value="F:histone binding"/>
    <property type="evidence" value="ECO:0007669"/>
    <property type="project" value="UniProtKB-UniRule"/>
</dbReference>
<proteinExistence type="inferred from homology"/>
<feature type="domain" description="Alfin N-terminal" evidence="3">
    <location>
        <begin position="44"/>
        <end position="171"/>
    </location>
</feature>
<name>A0A5J9U5T1_9POAL</name>
<dbReference type="GO" id="GO:0005634">
    <property type="term" value="C:nucleus"/>
    <property type="evidence" value="ECO:0007669"/>
    <property type="project" value="UniProtKB-SubCell"/>
</dbReference>
<keyword evidence="5" id="KW-1185">Reference proteome</keyword>
<dbReference type="GO" id="GO:0006325">
    <property type="term" value="P:chromatin organization"/>
    <property type="evidence" value="ECO:0007669"/>
    <property type="project" value="UniProtKB-UniRule"/>
</dbReference>